<dbReference type="Pfam" id="PF04468">
    <property type="entry name" value="PSP1"/>
    <property type="match status" value="1"/>
</dbReference>
<sequence>MSHKNRRRSLNIDKPAMVQDRLLPFDGGIWVETSEQWAEEETPGAAPEPVDQETEEATICTNSSNSIRSDIRNSREYLIVFESGRTLVGMSSTDYGRNVMVVVEADRGEDVGLVVDVLSEGEKENLPNSTQSYAQLFLSEYFDRLNYRHASTRAFFATNYQHAEPKRILRPATSSEVERLHERRQQERMALEYLNHIKDVYSVDMEITKCEYQSDSKRITFYYRSTKRIDFRELVKELFKHFKIRIWMCSENREFYK</sequence>
<dbReference type="OrthoDB" id="243127at2759"/>
<comment type="caution">
    <text evidence="3">The sequence shown here is derived from an EMBL/GenBank/DDBJ whole genome shotgun (WGS) entry which is preliminary data.</text>
</comment>
<dbReference type="GO" id="GO:0005737">
    <property type="term" value="C:cytoplasm"/>
    <property type="evidence" value="ECO:0007669"/>
    <property type="project" value="TreeGrafter"/>
</dbReference>
<dbReference type="InterPro" id="IPR007557">
    <property type="entry name" value="PSP1_C"/>
</dbReference>
<evidence type="ECO:0000313" key="3">
    <source>
        <dbReference type="EMBL" id="ORD93765.1"/>
    </source>
</evidence>
<proteinExistence type="predicted"/>
<organism evidence="3 4">
    <name type="scientific">Enterospora canceri</name>
    <dbReference type="NCBI Taxonomy" id="1081671"/>
    <lineage>
        <taxon>Eukaryota</taxon>
        <taxon>Fungi</taxon>
        <taxon>Fungi incertae sedis</taxon>
        <taxon>Microsporidia</taxon>
        <taxon>Enterocytozoonidae</taxon>
        <taxon>Enterospora</taxon>
    </lineage>
</organism>
<dbReference type="Proteomes" id="UP000192639">
    <property type="component" value="Unassembled WGS sequence"/>
</dbReference>
<evidence type="ECO:0000313" key="4">
    <source>
        <dbReference type="Proteomes" id="UP000192639"/>
    </source>
</evidence>
<evidence type="ECO:0000259" key="2">
    <source>
        <dbReference type="PROSITE" id="PS51411"/>
    </source>
</evidence>
<name>A0A1Y1S5S6_9MICR</name>
<dbReference type="PROSITE" id="PS51411">
    <property type="entry name" value="PSP1_C"/>
    <property type="match status" value="1"/>
</dbReference>
<reference evidence="3 4" key="1">
    <citation type="journal article" date="2017" name="Environ. Microbiol.">
        <title>Decay of the glycolytic pathway and adaptation to intranuclear parasitism within Enterocytozoonidae microsporidia.</title>
        <authorList>
            <person name="Wiredu Boakye D."/>
            <person name="Jaroenlak P."/>
            <person name="Prachumwat A."/>
            <person name="Williams T.A."/>
            <person name="Bateman K.S."/>
            <person name="Itsathitphaisarn O."/>
            <person name="Sritunyalucksana K."/>
            <person name="Paszkiewicz K.H."/>
            <person name="Moore K.A."/>
            <person name="Stentiford G.D."/>
            <person name="Williams B.A."/>
        </authorList>
    </citation>
    <scope>NUCLEOTIDE SEQUENCE [LARGE SCALE GENOMIC DNA]</scope>
    <source>
        <strain evidence="3 4">GB1</strain>
    </source>
</reference>
<dbReference type="InterPro" id="IPR047767">
    <property type="entry name" value="PSP1-like"/>
</dbReference>
<feature type="region of interest" description="Disordered" evidence="1">
    <location>
        <begin position="36"/>
        <end position="56"/>
    </location>
</feature>
<keyword evidence="4" id="KW-1185">Reference proteome</keyword>
<accession>A0A1Y1S5S6</accession>
<dbReference type="EMBL" id="LWDP01000050">
    <property type="protein sequence ID" value="ORD93765.1"/>
    <property type="molecule type" value="Genomic_DNA"/>
</dbReference>
<feature type="domain" description="PSP1 C-terminal" evidence="2">
    <location>
        <begin position="166"/>
        <end position="251"/>
    </location>
</feature>
<dbReference type="PANTHER" id="PTHR43830">
    <property type="entry name" value="PROTEIN PSP1"/>
    <property type="match status" value="1"/>
</dbReference>
<gene>
    <name evidence="3" type="primary">YOM2</name>
    <name evidence="3" type="ORF">ECANGB1_1577</name>
</gene>
<evidence type="ECO:0000256" key="1">
    <source>
        <dbReference type="SAM" id="MobiDB-lite"/>
    </source>
</evidence>
<dbReference type="VEuPathDB" id="MicrosporidiaDB:ECANGB1_1577"/>
<dbReference type="PANTHER" id="PTHR43830:SF18">
    <property type="entry name" value="PSP1 C-TERMINAL DOMAIN-CONTAINING PROTEIN"/>
    <property type="match status" value="1"/>
</dbReference>
<dbReference type="AlphaFoldDB" id="A0A1Y1S5S6"/>
<protein>
    <submittedName>
        <fullName evidence="3">YOM2</fullName>
    </submittedName>
</protein>